<dbReference type="EMBL" id="LFMY01000003">
    <property type="protein sequence ID" value="OKL62544.1"/>
    <property type="molecule type" value="Genomic_DNA"/>
</dbReference>
<keyword evidence="3" id="KW-1185">Reference proteome</keyword>
<dbReference type="PANTHER" id="PTHR37992">
    <property type="entry name" value="EXPRESSED PROTEIN"/>
    <property type="match status" value="1"/>
</dbReference>
<name>A0A225AW00_TALAT</name>
<evidence type="ECO:0008006" key="4">
    <source>
        <dbReference type="Google" id="ProtNLM"/>
    </source>
</evidence>
<feature type="transmembrane region" description="Helical" evidence="1">
    <location>
        <begin position="62"/>
        <end position="83"/>
    </location>
</feature>
<feature type="transmembrane region" description="Helical" evidence="1">
    <location>
        <begin position="153"/>
        <end position="175"/>
    </location>
</feature>
<accession>A0A225AW00</accession>
<evidence type="ECO:0000313" key="3">
    <source>
        <dbReference type="Proteomes" id="UP000214365"/>
    </source>
</evidence>
<keyword evidence="1" id="KW-0472">Membrane</keyword>
<dbReference type="GeneID" id="31002492"/>
<feature type="transmembrane region" description="Helical" evidence="1">
    <location>
        <begin position="187"/>
        <end position="205"/>
    </location>
</feature>
<dbReference type="RefSeq" id="XP_020122665.1">
    <property type="nucleotide sequence ID" value="XM_020264812.1"/>
</dbReference>
<evidence type="ECO:0000256" key="1">
    <source>
        <dbReference type="SAM" id="Phobius"/>
    </source>
</evidence>
<feature type="transmembrane region" description="Helical" evidence="1">
    <location>
        <begin position="235"/>
        <end position="254"/>
    </location>
</feature>
<dbReference type="PANTHER" id="PTHR37992:SF1">
    <property type="entry name" value="DUF1774-DOMAIN-CONTAINING PROTEIN"/>
    <property type="match status" value="1"/>
</dbReference>
<dbReference type="Proteomes" id="UP000214365">
    <property type="component" value="Unassembled WGS sequence"/>
</dbReference>
<keyword evidence="1" id="KW-0812">Transmembrane</keyword>
<gene>
    <name evidence="2" type="ORF">UA08_02737</name>
</gene>
<sequence length="287" mass="32803">MAIYNPFAKRESHHRNLLITYQVLSVLSWILVVVTGIYYSLHKPHDVKHGHNIWKQANKHPTPFSQNTVITGIYWVLLLLSQVSYVGQFFSRNSALVTSAANVASHFILNNLLVFAFILLWVRNHFWPAELILIVHVLSQSSAYWIHLASPPFVHWPAIAGPYAWSLTALFWNGAVAVHAHNLPSRVVANIFIWVIFVIGFVHIFFARDYIFGYSLSILTLSLAVKQFDIKIIALQWIFAFVIFAVFFVGSLYVSSTAYAGRNLWLQRVVSPESSTEREREPLLDEP</sequence>
<feature type="transmembrane region" description="Helical" evidence="1">
    <location>
        <begin position="19"/>
        <end position="41"/>
    </location>
</feature>
<protein>
    <recommendedName>
        <fullName evidence="4">DUF1774-domain-containing protein</fullName>
    </recommendedName>
</protein>
<dbReference type="Pfam" id="PF08611">
    <property type="entry name" value="DUF1774"/>
    <property type="match status" value="1"/>
</dbReference>
<comment type="caution">
    <text evidence="2">The sequence shown here is derived from an EMBL/GenBank/DDBJ whole genome shotgun (WGS) entry which is preliminary data.</text>
</comment>
<dbReference type="AlphaFoldDB" id="A0A225AW00"/>
<keyword evidence="1" id="KW-1133">Transmembrane helix</keyword>
<evidence type="ECO:0000313" key="2">
    <source>
        <dbReference type="EMBL" id="OKL62544.1"/>
    </source>
</evidence>
<dbReference type="InterPro" id="IPR013920">
    <property type="entry name" value="DUF1774_fun"/>
</dbReference>
<reference evidence="2 3" key="1">
    <citation type="submission" date="2015-06" db="EMBL/GenBank/DDBJ databases">
        <title>Talaromyces atroroseus IBT 11181 draft genome.</title>
        <authorList>
            <person name="Rasmussen K.B."/>
            <person name="Rasmussen S."/>
            <person name="Petersen B."/>
            <person name="Sicheritz-Ponten T."/>
            <person name="Mortensen U.H."/>
            <person name="Thrane U."/>
        </authorList>
    </citation>
    <scope>NUCLEOTIDE SEQUENCE [LARGE SCALE GENOMIC DNA]</scope>
    <source>
        <strain evidence="2 3">IBT 11181</strain>
    </source>
</reference>
<feature type="transmembrane region" description="Helical" evidence="1">
    <location>
        <begin position="103"/>
        <end position="122"/>
    </location>
</feature>
<organism evidence="2 3">
    <name type="scientific">Talaromyces atroroseus</name>
    <dbReference type="NCBI Taxonomy" id="1441469"/>
    <lineage>
        <taxon>Eukaryota</taxon>
        <taxon>Fungi</taxon>
        <taxon>Dikarya</taxon>
        <taxon>Ascomycota</taxon>
        <taxon>Pezizomycotina</taxon>
        <taxon>Eurotiomycetes</taxon>
        <taxon>Eurotiomycetidae</taxon>
        <taxon>Eurotiales</taxon>
        <taxon>Trichocomaceae</taxon>
        <taxon>Talaromyces</taxon>
        <taxon>Talaromyces sect. Trachyspermi</taxon>
    </lineage>
</organism>
<proteinExistence type="predicted"/>
<dbReference type="OrthoDB" id="3342455at2759"/>